<evidence type="ECO:0000313" key="2">
    <source>
        <dbReference type="EMBL" id="PPQ87163.1"/>
    </source>
</evidence>
<evidence type="ECO:0000256" key="1">
    <source>
        <dbReference type="SAM" id="MobiDB-lite"/>
    </source>
</evidence>
<keyword evidence="3" id="KW-1185">Reference proteome</keyword>
<dbReference type="OrthoDB" id="2355984at2759"/>
<feature type="region of interest" description="Disordered" evidence="1">
    <location>
        <begin position="379"/>
        <end position="404"/>
    </location>
</feature>
<gene>
    <name evidence="2" type="ORF">CVT26_014638</name>
</gene>
<reference evidence="2 3" key="1">
    <citation type="journal article" date="2018" name="Evol. Lett.">
        <title>Horizontal gene cluster transfer increased hallucinogenic mushroom diversity.</title>
        <authorList>
            <person name="Reynolds H.T."/>
            <person name="Vijayakumar V."/>
            <person name="Gluck-Thaler E."/>
            <person name="Korotkin H.B."/>
            <person name="Matheny P.B."/>
            <person name="Slot J.C."/>
        </authorList>
    </citation>
    <scope>NUCLEOTIDE SEQUENCE [LARGE SCALE GENOMIC DNA]</scope>
    <source>
        <strain evidence="2 3">SRW20</strain>
    </source>
</reference>
<feature type="region of interest" description="Disordered" evidence="1">
    <location>
        <begin position="122"/>
        <end position="172"/>
    </location>
</feature>
<dbReference type="EMBL" id="NHYE01003929">
    <property type="protein sequence ID" value="PPQ87163.1"/>
    <property type="molecule type" value="Genomic_DNA"/>
</dbReference>
<comment type="caution">
    <text evidence="2">The sequence shown here is derived from an EMBL/GenBank/DDBJ whole genome shotgun (WGS) entry which is preliminary data.</text>
</comment>
<feature type="region of interest" description="Disordered" evidence="1">
    <location>
        <begin position="1"/>
        <end position="59"/>
    </location>
</feature>
<dbReference type="STRING" id="231916.A0A409X8P3"/>
<dbReference type="AlphaFoldDB" id="A0A409X8P3"/>
<evidence type="ECO:0000313" key="3">
    <source>
        <dbReference type="Proteomes" id="UP000284706"/>
    </source>
</evidence>
<feature type="compositionally biased region" description="Polar residues" evidence="1">
    <location>
        <begin position="381"/>
        <end position="396"/>
    </location>
</feature>
<accession>A0A409X8P3</accession>
<sequence>MSDPTPVSPNTREPGPSQTQSSGTPPSTPSGQSPSSEEQPPASLPVAADSASPLDSVQVQSQCNRVVEAYRSGQESEASSILKIQQIIADAGPSVSGGAAFKALESYVRILDNFDSFRQSAAERGAQLAGGQEQERDQHAEGEPREEEVGAAQKRGREVADEDDEEESGQRRKVDVRQFPWVTREETSPTILSPELRKTIAALENFSRDIKLAKASLLNSPRCPQFPDSEWSNLLMGRVVDFDHVFSGVYSVSADSRSRERFGSLEVITGTSTPARTVKSHSDFVIAWERYNEACLFVFPHRQSELEAYGRFVKQLFTSIPAEQHSRVIHFDKAVRLRVSQRRDILLTDFQDLEEVPSQGCQALVVGQDEGRPVVGGTLASVPTPTPLATTHTSAPSAEPQDTLGMPAPVLTKERRESDAPSRFTISHYRPRYARDFIWAEDDEERVTLAVATEFFKPLPPVPQACQSIRLIRDGFGRASDESDERYQHVSFYSRQRFGDWRIVRNS</sequence>
<protein>
    <submittedName>
        <fullName evidence="2">Uncharacterized protein</fullName>
    </submittedName>
</protein>
<organism evidence="2 3">
    <name type="scientific">Gymnopilus dilepis</name>
    <dbReference type="NCBI Taxonomy" id="231916"/>
    <lineage>
        <taxon>Eukaryota</taxon>
        <taxon>Fungi</taxon>
        <taxon>Dikarya</taxon>
        <taxon>Basidiomycota</taxon>
        <taxon>Agaricomycotina</taxon>
        <taxon>Agaricomycetes</taxon>
        <taxon>Agaricomycetidae</taxon>
        <taxon>Agaricales</taxon>
        <taxon>Agaricineae</taxon>
        <taxon>Hymenogastraceae</taxon>
        <taxon>Gymnopilus</taxon>
    </lineage>
</organism>
<feature type="compositionally biased region" description="Low complexity" evidence="1">
    <location>
        <begin position="14"/>
        <end position="41"/>
    </location>
</feature>
<dbReference type="InParanoid" id="A0A409X8P3"/>
<dbReference type="Proteomes" id="UP000284706">
    <property type="component" value="Unassembled WGS sequence"/>
</dbReference>
<name>A0A409X8P3_9AGAR</name>
<feature type="compositionally biased region" description="Basic and acidic residues" evidence="1">
    <location>
        <begin position="133"/>
        <end position="143"/>
    </location>
</feature>
<proteinExistence type="predicted"/>